<evidence type="ECO:0000256" key="3">
    <source>
        <dbReference type="ARBA" id="ARBA00012759"/>
    </source>
</evidence>
<dbReference type="InterPro" id="IPR003323">
    <property type="entry name" value="OTU_dom"/>
</dbReference>
<dbReference type="EMBL" id="JABFTP020000186">
    <property type="protein sequence ID" value="KAL3290291.1"/>
    <property type="molecule type" value="Genomic_DNA"/>
</dbReference>
<accession>A0ABD2PI95</accession>
<feature type="region of interest" description="Disordered" evidence="8">
    <location>
        <begin position="400"/>
        <end position="443"/>
    </location>
</feature>
<dbReference type="PROSITE" id="PS50802">
    <property type="entry name" value="OTU"/>
    <property type="match status" value="1"/>
</dbReference>
<feature type="compositionally biased region" description="Polar residues" evidence="8">
    <location>
        <begin position="37"/>
        <end position="53"/>
    </location>
</feature>
<dbReference type="InterPro" id="IPR038765">
    <property type="entry name" value="Papain-like_cys_pep_sf"/>
</dbReference>
<dbReference type="GO" id="GO:0004843">
    <property type="term" value="F:cysteine-type deubiquitinase activity"/>
    <property type="evidence" value="ECO:0007669"/>
    <property type="project" value="UniProtKB-EC"/>
</dbReference>
<dbReference type="Gene3D" id="3.90.70.80">
    <property type="match status" value="1"/>
</dbReference>
<evidence type="ECO:0000256" key="1">
    <source>
        <dbReference type="ARBA" id="ARBA00000707"/>
    </source>
</evidence>
<comment type="caution">
    <text evidence="10">The sequence shown here is derived from an EMBL/GenBank/DDBJ whole genome shotgun (WGS) entry which is preliminary data.</text>
</comment>
<dbReference type="InterPro" id="IPR050704">
    <property type="entry name" value="Peptidase_C85-like"/>
</dbReference>
<evidence type="ECO:0000313" key="10">
    <source>
        <dbReference type="EMBL" id="KAL3290291.1"/>
    </source>
</evidence>
<evidence type="ECO:0000256" key="2">
    <source>
        <dbReference type="ARBA" id="ARBA00010407"/>
    </source>
</evidence>
<feature type="domain" description="OTU" evidence="9">
    <location>
        <begin position="181"/>
        <end position="305"/>
    </location>
</feature>
<feature type="compositionally biased region" description="Basic and acidic residues" evidence="8">
    <location>
        <begin position="74"/>
        <end position="111"/>
    </location>
</feature>
<organism evidence="10 11">
    <name type="scientific">Cryptolaemus montrouzieri</name>
    <dbReference type="NCBI Taxonomy" id="559131"/>
    <lineage>
        <taxon>Eukaryota</taxon>
        <taxon>Metazoa</taxon>
        <taxon>Ecdysozoa</taxon>
        <taxon>Arthropoda</taxon>
        <taxon>Hexapoda</taxon>
        <taxon>Insecta</taxon>
        <taxon>Pterygota</taxon>
        <taxon>Neoptera</taxon>
        <taxon>Endopterygota</taxon>
        <taxon>Coleoptera</taxon>
        <taxon>Polyphaga</taxon>
        <taxon>Cucujiformia</taxon>
        <taxon>Coccinelloidea</taxon>
        <taxon>Coccinellidae</taxon>
        <taxon>Scymninae</taxon>
        <taxon>Scymnini</taxon>
        <taxon>Cryptolaemus</taxon>
    </lineage>
</organism>
<evidence type="ECO:0000313" key="11">
    <source>
        <dbReference type="Proteomes" id="UP001516400"/>
    </source>
</evidence>
<feature type="compositionally biased region" description="Polar residues" evidence="8">
    <location>
        <begin position="112"/>
        <end position="121"/>
    </location>
</feature>
<proteinExistence type="inferred from homology"/>
<comment type="catalytic activity">
    <reaction evidence="1">
        <text>Thiol-dependent hydrolysis of ester, thioester, amide, peptide and isopeptide bonds formed by the C-terminal Gly of ubiquitin (a 76-residue protein attached to proteins as an intracellular targeting signal).</text>
        <dbReference type="EC" id="3.4.19.12"/>
    </reaction>
</comment>
<evidence type="ECO:0000256" key="5">
    <source>
        <dbReference type="ARBA" id="ARBA00022786"/>
    </source>
</evidence>
<evidence type="ECO:0000256" key="7">
    <source>
        <dbReference type="ARBA" id="ARBA00033460"/>
    </source>
</evidence>
<dbReference type="PANTHER" id="PTHR12419:SF4">
    <property type="entry name" value="OTU DOMAIN-CONTAINING PROTEIN 5"/>
    <property type="match status" value="1"/>
</dbReference>
<dbReference type="EC" id="3.4.19.12" evidence="3"/>
<gene>
    <name evidence="10" type="ORF">HHI36_023636</name>
</gene>
<feature type="compositionally biased region" description="Polar residues" evidence="8">
    <location>
        <begin position="425"/>
        <end position="443"/>
    </location>
</feature>
<dbReference type="PANTHER" id="PTHR12419">
    <property type="entry name" value="OTU DOMAIN CONTAINING PROTEIN"/>
    <property type="match status" value="1"/>
</dbReference>
<keyword evidence="6" id="KW-0378">Hydrolase</keyword>
<feature type="region of interest" description="Disordered" evidence="8">
    <location>
        <begin position="1"/>
        <end position="131"/>
    </location>
</feature>
<evidence type="ECO:0000256" key="6">
    <source>
        <dbReference type="ARBA" id="ARBA00022801"/>
    </source>
</evidence>
<dbReference type="GO" id="GO:0006508">
    <property type="term" value="P:proteolysis"/>
    <property type="evidence" value="ECO:0007669"/>
    <property type="project" value="UniProtKB-KW"/>
</dbReference>
<keyword evidence="5" id="KW-0833">Ubl conjugation pathway</keyword>
<name>A0ABD2PI95_9CUCU</name>
<dbReference type="SUPFAM" id="SSF54001">
    <property type="entry name" value="Cysteine proteinases"/>
    <property type="match status" value="1"/>
</dbReference>
<keyword evidence="4" id="KW-0645">Protease</keyword>
<keyword evidence="11" id="KW-1185">Reference proteome</keyword>
<dbReference type="AlphaFoldDB" id="A0ABD2PI95"/>
<evidence type="ECO:0000256" key="4">
    <source>
        <dbReference type="ARBA" id="ARBA00022670"/>
    </source>
</evidence>
<protein>
    <recommendedName>
        <fullName evidence="3">ubiquitinyl hydrolase 1</fullName>
        <ecNumber evidence="3">3.4.19.12</ecNumber>
    </recommendedName>
    <alternativeName>
        <fullName evidence="7">Deubiquitinating enzyme A</fullName>
    </alternativeName>
</protein>
<dbReference type="FunFam" id="3.90.70.80:FF:000018">
    <property type="entry name" value="OTU domain-containing protein 5-B"/>
    <property type="match status" value="1"/>
</dbReference>
<evidence type="ECO:0000259" key="9">
    <source>
        <dbReference type="PROSITE" id="PS50802"/>
    </source>
</evidence>
<comment type="similarity">
    <text evidence="2">Belongs to the peptidase C85 family.</text>
</comment>
<dbReference type="CDD" id="cd22752">
    <property type="entry name" value="OTU_OTUD5-like"/>
    <property type="match status" value="1"/>
</dbReference>
<dbReference type="Pfam" id="PF02338">
    <property type="entry name" value="OTU"/>
    <property type="match status" value="1"/>
</dbReference>
<evidence type="ECO:0000256" key="8">
    <source>
        <dbReference type="SAM" id="MobiDB-lite"/>
    </source>
</evidence>
<dbReference type="Proteomes" id="UP001516400">
    <property type="component" value="Unassembled WGS sequence"/>
</dbReference>
<sequence length="563" mass="64702">MTILPTKRPASNAEENKDNNQTNVNSDRNVRRREDLNTMQINSLAESNTSSRRSPFPYGNNSSERKDRLRKRFKESERVRDREREREQKREVRREQKRERIAKREVAEPLHDSTTSSNQGDTGVVEPAQNDSTLAIKEDCTGFNSEDEYDDRLFSQQSSVSSEEWQKRDDYFKRCMSSLGFEIKQMNEDGACLFRSIADQVYGDQDCHFQVRQDCMNYIVKNRDYFEPYVTEDFDKYIARKKQWNVHGNHLEIQAMSEMYNRTIEVYCYQIEPINIFGSPRLINSYEPIRLSYHRMCHYNSISNPNKPSVGVGLGIPNYHPVDVDRRRFNEAIRASEELLIEQTMLEDKILATDWEATNEAIEEQVARESYIQYFRDNERRLKAQGNNLASGSCSTITSSMISSIATPKPTRRGSASPKGGQSPKGASSPKNSFSPLASPRNTMQSNIVPNLTMVVENNIDHLPPPYVPTEEELAFAKRVYNSPRRIETNADFNIGDYLGDNEFKKFCDFQQAGPSSPVTNGLEDFDQEIMARVMAESQKTYLDELKIKSKKRIGSPGPSTSS</sequence>
<reference evidence="10 11" key="1">
    <citation type="journal article" date="2021" name="BMC Biol.">
        <title>Horizontally acquired antibacterial genes associated with adaptive radiation of ladybird beetles.</title>
        <authorList>
            <person name="Li H.S."/>
            <person name="Tang X.F."/>
            <person name="Huang Y.H."/>
            <person name="Xu Z.Y."/>
            <person name="Chen M.L."/>
            <person name="Du X.Y."/>
            <person name="Qiu B.Y."/>
            <person name="Chen P.T."/>
            <person name="Zhang W."/>
            <person name="Slipinski A."/>
            <person name="Escalona H.E."/>
            <person name="Waterhouse R.M."/>
            <person name="Zwick A."/>
            <person name="Pang H."/>
        </authorList>
    </citation>
    <scope>NUCLEOTIDE SEQUENCE [LARGE SCALE GENOMIC DNA]</scope>
    <source>
        <strain evidence="10">SYSU2018</strain>
    </source>
</reference>